<dbReference type="Proteomes" id="UP000184357">
    <property type="component" value="Unassembled WGS sequence"/>
</dbReference>
<dbReference type="PANTHER" id="PTHR15162">
    <property type="entry name" value="ASPARTOACYLASE"/>
    <property type="match status" value="1"/>
</dbReference>
<evidence type="ECO:0000256" key="1">
    <source>
        <dbReference type="ARBA" id="ARBA00001947"/>
    </source>
</evidence>
<keyword evidence="4" id="KW-0862">Zinc</keyword>
<feature type="compositionally biased region" description="Low complexity" evidence="5">
    <location>
        <begin position="193"/>
        <end position="207"/>
    </location>
</feature>
<keyword evidence="2" id="KW-0479">Metal-binding</keyword>
<evidence type="ECO:0000313" key="8">
    <source>
        <dbReference type="Proteomes" id="UP000184357"/>
    </source>
</evidence>
<proteinExistence type="predicted"/>
<dbReference type="RefSeq" id="WP_073309749.1">
    <property type="nucleotide sequence ID" value="NZ_FQWV01000006.1"/>
</dbReference>
<evidence type="ECO:0000313" key="7">
    <source>
        <dbReference type="EMBL" id="SHH33477.1"/>
    </source>
</evidence>
<dbReference type="STRING" id="43928.SAMN05443636_2337"/>
<dbReference type="PANTHER" id="PTHR15162:SF7">
    <property type="entry name" value="SUCCINYLGLUTAMATE DESUCCINYLASE"/>
    <property type="match status" value="1"/>
</dbReference>
<accession>A0A1M5S4F9</accession>
<dbReference type="Pfam" id="PF24827">
    <property type="entry name" value="AstE_AspA_cat"/>
    <property type="match status" value="1"/>
</dbReference>
<gene>
    <name evidence="7" type="ORF">SAMN05443636_2337</name>
</gene>
<comment type="cofactor">
    <cofactor evidence="1">
        <name>Zn(2+)</name>
        <dbReference type="ChEBI" id="CHEBI:29105"/>
    </cofactor>
</comment>
<dbReference type="Gene3D" id="3.40.630.10">
    <property type="entry name" value="Zn peptidases"/>
    <property type="match status" value="1"/>
</dbReference>
<dbReference type="InterPro" id="IPR055438">
    <property type="entry name" value="AstE_AspA_cat"/>
</dbReference>
<name>A0A1M5S4F9_9EURY</name>
<evidence type="ECO:0000256" key="3">
    <source>
        <dbReference type="ARBA" id="ARBA00022801"/>
    </source>
</evidence>
<organism evidence="7 8">
    <name type="scientific">Halobaculum gomorrense</name>
    <dbReference type="NCBI Taxonomy" id="43928"/>
    <lineage>
        <taxon>Archaea</taxon>
        <taxon>Methanobacteriati</taxon>
        <taxon>Methanobacteriota</taxon>
        <taxon>Stenosarchaea group</taxon>
        <taxon>Halobacteria</taxon>
        <taxon>Halobacteriales</taxon>
        <taxon>Haloferacaceae</taxon>
        <taxon>Halobaculum</taxon>
    </lineage>
</organism>
<protein>
    <submittedName>
        <fullName evidence="7">Succinylglutamate desuccinylase / Aspartoacylase family protein</fullName>
    </submittedName>
</protein>
<dbReference type="GO" id="GO:0046872">
    <property type="term" value="F:metal ion binding"/>
    <property type="evidence" value="ECO:0007669"/>
    <property type="project" value="UniProtKB-KW"/>
</dbReference>
<dbReference type="EMBL" id="FQWV01000006">
    <property type="protein sequence ID" value="SHH33477.1"/>
    <property type="molecule type" value="Genomic_DNA"/>
</dbReference>
<dbReference type="AlphaFoldDB" id="A0A1M5S4F9"/>
<dbReference type="GO" id="GO:0016788">
    <property type="term" value="F:hydrolase activity, acting on ester bonds"/>
    <property type="evidence" value="ECO:0007669"/>
    <property type="project" value="InterPro"/>
</dbReference>
<evidence type="ECO:0000256" key="2">
    <source>
        <dbReference type="ARBA" id="ARBA00022723"/>
    </source>
</evidence>
<keyword evidence="3" id="KW-0378">Hydrolase</keyword>
<dbReference type="InterPro" id="IPR050178">
    <property type="entry name" value="AspA/AstE_fam"/>
</dbReference>
<dbReference type="SUPFAM" id="SSF53187">
    <property type="entry name" value="Zn-dependent exopeptidases"/>
    <property type="match status" value="1"/>
</dbReference>
<reference evidence="7 8" key="1">
    <citation type="submission" date="2016-11" db="EMBL/GenBank/DDBJ databases">
        <authorList>
            <person name="Jaros S."/>
            <person name="Januszkiewicz K."/>
            <person name="Wedrychowicz H."/>
        </authorList>
    </citation>
    <scope>NUCLEOTIDE SEQUENCE [LARGE SCALE GENOMIC DNA]</scope>
    <source>
        <strain evidence="7 8">DSM 9297</strain>
    </source>
</reference>
<evidence type="ECO:0000256" key="4">
    <source>
        <dbReference type="ARBA" id="ARBA00022833"/>
    </source>
</evidence>
<sequence>MQVHQLGDGVPEVAVVAGIHGDEPCGPRAVGRLLAAAPDVVRPVKLIVANEEALEAGVRYTEEDLNRAFPGDPNGDTHEAQLAHHLMSELEGCTVLALHSTQSTAEPFAVAETVDEIARAVVPHLSVTKLLETEELAEGRLIQHPHTIEVECGLQGSDEAAENGYRLVREFLAATGSLPTASPAALSPERAADGAFDGGANAASDGGTPAGTDAESAIEVFKLIDPVPKPPAGEYEVFVENFSAVRAGERFAAADGEEFTADTSFYPALMSPYGYADLFGYAANRVGVLDERRA</sequence>
<evidence type="ECO:0000259" key="6">
    <source>
        <dbReference type="Pfam" id="PF24827"/>
    </source>
</evidence>
<feature type="domain" description="Succinylglutamate desuccinylase/Aspartoacylase catalytic" evidence="6">
    <location>
        <begin position="11"/>
        <end position="111"/>
    </location>
</feature>
<keyword evidence="8" id="KW-1185">Reference proteome</keyword>
<evidence type="ECO:0000256" key="5">
    <source>
        <dbReference type="SAM" id="MobiDB-lite"/>
    </source>
</evidence>
<dbReference type="GO" id="GO:0005829">
    <property type="term" value="C:cytosol"/>
    <property type="evidence" value="ECO:0007669"/>
    <property type="project" value="TreeGrafter"/>
</dbReference>
<dbReference type="OrthoDB" id="323389at2157"/>
<feature type="region of interest" description="Disordered" evidence="5">
    <location>
        <begin position="181"/>
        <end position="210"/>
    </location>
</feature>